<reference evidence="1 2" key="1">
    <citation type="journal article" date="2019" name="Sci. Rep.">
        <title>Orb-weaving spider Araneus ventricosus genome elucidates the spidroin gene catalogue.</title>
        <authorList>
            <person name="Kono N."/>
            <person name="Nakamura H."/>
            <person name="Ohtoshi R."/>
            <person name="Moran D.A.P."/>
            <person name="Shinohara A."/>
            <person name="Yoshida Y."/>
            <person name="Fujiwara M."/>
            <person name="Mori M."/>
            <person name="Tomita M."/>
            <person name="Arakawa K."/>
        </authorList>
    </citation>
    <scope>NUCLEOTIDE SEQUENCE [LARGE SCALE GENOMIC DNA]</scope>
</reference>
<accession>A0A4Y2X7K8</accession>
<dbReference type="EMBL" id="BGPR01072740">
    <property type="protein sequence ID" value="GBO45583.1"/>
    <property type="molecule type" value="Genomic_DNA"/>
</dbReference>
<organism evidence="1 2">
    <name type="scientific">Araneus ventricosus</name>
    <name type="common">Orbweaver spider</name>
    <name type="synonym">Epeira ventricosa</name>
    <dbReference type="NCBI Taxonomy" id="182803"/>
    <lineage>
        <taxon>Eukaryota</taxon>
        <taxon>Metazoa</taxon>
        <taxon>Ecdysozoa</taxon>
        <taxon>Arthropoda</taxon>
        <taxon>Chelicerata</taxon>
        <taxon>Arachnida</taxon>
        <taxon>Araneae</taxon>
        <taxon>Araneomorphae</taxon>
        <taxon>Entelegynae</taxon>
        <taxon>Araneoidea</taxon>
        <taxon>Araneidae</taxon>
        <taxon>Araneus</taxon>
    </lineage>
</organism>
<gene>
    <name evidence="1" type="ORF">AVEN_244961_1</name>
</gene>
<keyword evidence="2" id="KW-1185">Reference proteome</keyword>
<sequence length="73" mass="8371">MSYNLLERDHPQVPRYRVLALVPRGLISIDDEEDTRAGTLERSMAVFRTGVRGDRLVPRDSRVSKSMQHTSQC</sequence>
<evidence type="ECO:0000313" key="2">
    <source>
        <dbReference type="Proteomes" id="UP000499080"/>
    </source>
</evidence>
<protein>
    <submittedName>
        <fullName evidence="1">Uncharacterized protein</fullName>
    </submittedName>
</protein>
<evidence type="ECO:0000313" key="1">
    <source>
        <dbReference type="EMBL" id="GBO45583.1"/>
    </source>
</evidence>
<comment type="caution">
    <text evidence="1">The sequence shown here is derived from an EMBL/GenBank/DDBJ whole genome shotgun (WGS) entry which is preliminary data.</text>
</comment>
<name>A0A4Y2X7K8_ARAVE</name>
<dbReference type="AlphaFoldDB" id="A0A4Y2X7K8"/>
<proteinExistence type="predicted"/>
<dbReference type="Proteomes" id="UP000499080">
    <property type="component" value="Unassembled WGS sequence"/>
</dbReference>